<dbReference type="SMART" id="SM00986">
    <property type="entry name" value="UDG"/>
    <property type="match status" value="1"/>
</dbReference>
<name>A0A2S4HBX8_9GAMM</name>
<proteinExistence type="predicted"/>
<dbReference type="InterPro" id="IPR047124">
    <property type="entry name" value="HI_0220.2"/>
</dbReference>
<dbReference type="Gene3D" id="3.40.470.10">
    <property type="entry name" value="Uracil-DNA glycosylase-like domain"/>
    <property type="match status" value="1"/>
</dbReference>
<dbReference type="SMART" id="SM00987">
    <property type="entry name" value="UreE_C"/>
    <property type="match status" value="1"/>
</dbReference>
<organism evidence="2 3">
    <name type="scientific">Zhongshania marina</name>
    <dbReference type="NCBI Taxonomy" id="2304603"/>
    <lineage>
        <taxon>Bacteria</taxon>
        <taxon>Pseudomonadati</taxon>
        <taxon>Pseudomonadota</taxon>
        <taxon>Gammaproteobacteria</taxon>
        <taxon>Cellvibrionales</taxon>
        <taxon>Spongiibacteraceae</taxon>
        <taxon>Zhongshania</taxon>
    </lineage>
</organism>
<gene>
    <name evidence="2" type="ORF">C0068_17715</name>
</gene>
<reference evidence="2" key="1">
    <citation type="submission" date="2018-01" db="EMBL/GenBank/DDBJ databases">
        <authorList>
            <person name="Yu X.-D."/>
        </authorList>
    </citation>
    <scope>NUCLEOTIDE SEQUENCE</scope>
    <source>
        <strain evidence="2">ZX-21</strain>
    </source>
</reference>
<evidence type="ECO:0000313" key="3">
    <source>
        <dbReference type="Proteomes" id="UP000237222"/>
    </source>
</evidence>
<dbReference type="InterPro" id="IPR036895">
    <property type="entry name" value="Uracil-DNA_glycosylase-like_sf"/>
</dbReference>
<feature type="domain" description="Uracil-DNA glycosylase-like" evidence="1">
    <location>
        <begin position="28"/>
        <end position="183"/>
    </location>
</feature>
<dbReference type="Pfam" id="PF03167">
    <property type="entry name" value="UDG"/>
    <property type="match status" value="1"/>
</dbReference>
<dbReference type="Proteomes" id="UP000237222">
    <property type="component" value="Unassembled WGS sequence"/>
</dbReference>
<dbReference type="OrthoDB" id="9789139at2"/>
<dbReference type="AlphaFoldDB" id="A0A2S4HBX8"/>
<dbReference type="PANTHER" id="PTHR42160:SF1">
    <property type="entry name" value="URACIL-DNA GLYCOSYLASE SUPERFAMILY PROTEIN"/>
    <property type="match status" value="1"/>
</dbReference>
<dbReference type="EMBL" id="PQGG01000040">
    <property type="protein sequence ID" value="POP51470.1"/>
    <property type="molecule type" value="Genomic_DNA"/>
</dbReference>
<accession>A0A2S4HBX8</accession>
<evidence type="ECO:0000259" key="1">
    <source>
        <dbReference type="SMART" id="SM00986"/>
    </source>
</evidence>
<dbReference type="RefSeq" id="WP_103685818.1">
    <property type="nucleotide sequence ID" value="NZ_PQGG01000040.1"/>
</dbReference>
<dbReference type="CDD" id="cd10033">
    <property type="entry name" value="UDG_like"/>
    <property type="match status" value="1"/>
</dbReference>
<sequence length="193" mass="22038">METLATLLTAVRDCDICAANLPLGPRPVVHVDASARILIIGQAPGTRVHESGIPWNDPSGDRLRQWLNIDREQFYSDKRLAIMPMGFCYPGKGRSGDLPPRKECAPHWHERLLAQMPSIELVLLIGQYAQNYYLNDAFKTLTERVENHSADSYFFPLPHPSPRNQLWLKRNPWFDAKVLPRLRQKVGDILETT</sequence>
<protein>
    <submittedName>
        <fullName evidence="2">IclR family transcriptional regulator</fullName>
    </submittedName>
</protein>
<dbReference type="SUPFAM" id="SSF52141">
    <property type="entry name" value="Uracil-DNA glycosylase-like"/>
    <property type="match status" value="1"/>
</dbReference>
<dbReference type="PANTHER" id="PTHR42160">
    <property type="entry name" value="URACIL-DNA GLYCOSYLASE SUPERFAMILY PROTEIN"/>
    <property type="match status" value="1"/>
</dbReference>
<comment type="caution">
    <text evidence="2">The sequence shown here is derived from an EMBL/GenBank/DDBJ whole genome shotgun (WGS) entry which is preliminary data.</text>
</comment>
<evidence type="ECO:0000313" key="2">
    <source>
        <dbReference type="EMBL" id="POP51470.1"/>
    </source>
</evidence>
<dbReference type="InterPro" id="IPR005122">
    <property type="entry name" value="Uracil-DNA_glycosylase-like"/>
</dbReference>